<feature type="transmembrane region" description="Helical" evidence="1">
    <location>
        <begin position="6"/>
        <end position="23"/>
    </location>
</feature>
<name>A0A2P2IXD9_RHIMU</name>
<reference evidence="2" key="1">
    <citation type="submission" date="2018-02" db="EMBL/GenBank/DDBJ databases">
        <title>Rhizophora mucronata_Transcriptome.</title>
        <authorList>
            <person name="Meera S.P."/>
            <person name="Sreeshan A."/>
            <person name="Augustine A."/>
        </authorList>
    </citation>
    <scope>NUCLEOTIDE SEQUENCE</scope>
    <source>
        <tissue evidence="2">Leaf</tissue>
    </source>
</reference>
<accession>A0A2P2IXD9</accession>
<keyword evidence="1" id="KW-0472">Membrane</keyword>
<keyword evidence="1" id="KW-0812">Transmembrane</keyword>
<sequence>MNQGMLRAIFLVAYGPTLMWWNWKKWT</sequence>
<protein>
    <submittedName>
        <fullName evidence="2">Uncharacterized protein</fullName>
    </submittedName>
</protein>
<evidence type="ECO:0000313" key="2">
    <source>
        <dbReference type="EMBL" id="MBW85877.1"/>
    </source>
</evidence>
<proteinExistence type="predicted"/>
<dbReference type="EMBL" id="GGEC01005394">
    <property type="protein sequence ID" value="MBW85877.1"/>
    <property type="molecule type" value="Transcribed_RNA"/>
</dbReference>
<dbReference type="AlphaFoldDB" id="A0A2P2IXD9"/>
<organism evidence="2">
    <name type="scientific">Rhizophora mucronata</name>
    <name type="common">Asiatic mangrove</name>
    <dbReference type="NCBI Taxonomy" id="61149"/>
    <lineage>
        <taxon>Eukaryota</taxon>
        <taxon>Viridiplantae</taxon>
        <taxon>Streptophyta</taxon>
        <taxon>Embryophyta</taxon>
        <taxon>Tracheophyta</taxon>
        <taxon>Spermatophyta</taxon>
        <taxon>Magnoliopsida</taxon>
        <taxon>eudicotyledons</taxon>
        <taxon>Gunneridae</taxon>
        <taxon>Pentapetalae</taxon>
        <taxon>rosids</taxon>
        <taxon>fabids</taxon>
        <taxon>Malpighiales</taxon>
        <taxon>Rhizophoraceae</taxon>
        <taxon>Rhizophora</taxon>
    </lineage>
</organism>
<keyword evidence="1" id="KW-1133">Transmembrane helix</keyword>
<evidence type="ECO:0000256" key="1">
    <source>
        <dbReference type="SAM" id="Phobius"/>
    </source>
</evidence>